<evidence type="ECO:0000313" key="1">
    <source>
        <dbReference type="EMBL" id="KLL46233.1"/>
    </source>
</evidence>
<reference evidence="1 3" key="1">
    <citation type="journal article" date="2015" name="PLoS ONE">
        <title>Genomic analysis reveals the molecular basis for capsule loss in the group B streptococcus population.</title>
        <authorList>
            <consortium name="DEVANI Consortium"/>
            <person name="Rosini R."/>
            <person name="Campisi E."/>
            <person name="De Chiara M."/>
            <person name="Tettelin H."/>
            <person name="Rinaudo D."/>
            <person name="Toniolo C."/>
            <person name="Metruccio M."/>
            <person name="Guidotti S."/>
            <person name="Sorensen U.B."/>
            <person name="Kilian M."/>
            <person name="Ramirez M."/>
            <person name="Janulczyk R."/>
            <person name="Donati C."/>
            <person name="Grandi G."/>
            <person name="Margarit I."/>
        </authorList>
    </citation>
    <scope>NUCLEOTIDE SEQUENCE [LARGE SCALE GENOMIC DNA]</scope>
    <source>
        <strain evidence="1 3">DK-B-USS-215</strain>
    </source>
</reference>
<gene>
    <name evidence="2" type="ORF">NCTC8184_01219</name>
    <name evidence="1" type="ORF">WA04_00210</name>
</gene>
<evidence type="ECO:0000313" key="2">
    <source>
        <dbReference type="EMBL" id="VED65176.1"/>
    </source>
</evidence>
<proteinExistence type="predicted"/>
<dbReference type="EMBL" id="LBKL01000003">
    <property type="protein sequence ID" value="KLL46233.1"/>
    <property type="molecule type" value="Genomic_DNA"/>
</dbReference>
<dbReference type="Proteomes" id="UP000035346">
    <property type="component" value="Unassembled WGS sequence"/>
</dbReference>
<organism evidence="1 3">
    <name type="scientific">Streptococcus agalactiae</name>
    <dbReference type="NCBI Taxonomy" id="1311"/>
    <lineage>
        <taxon>Bacteria</taxon>
        <taxon>Bacillati</taxon>
        <taxon>Bacillota</taxon>
        <taxon>Bacilli</taxon>
        <taxon>Lactobacillales</taxon>
        <taxon>Streptococcaceae</taxon>
        <taxon>Streptococcus</taxon>
    </lineage>
</organism>
<dbReference type="Proteomes" id="UP000268870">
    <property type="component" value="Chromosome"/>
</dbReference>
<name>A0A0H1HFF6_STRAG</name>
<accession>A0A0H1HFF6</accession>
<protein>
    <submittedName>
        <fullName evidence="1">Uncharacterized protein</fullName>
    </submittedName>
</protein>
<evidence type="ECO:0000313" key="4">
    <source>
        <dbReference type="Proteomes" id="UP000268870"/>
    </source>
</evidence>
<reference evidence="2 4" key="2">
    <citation type="submission" date="2018-12" db="EMBL/GenBank/DDBJ databases">
        <authorList>
            <consortium name="Pathogen Informatics"/>
        </authorList>
    </citation>
    <scope>NUCLEOTIDE SEQUENCE [LARGE SCALE GENOMIC DNA]</scope>
    <source>
        <strain evidence="2 4">NCTC8184</strain>
    </source>
</reference>
<dbReference type="EMBL" id="LR134265">
    <property type="protein sequence ID" value="VED65176.1"/>
    <property type="molecule type" value="Genomic_DNA"/>
</dbReference>
<sequence length="147" mass="17220">METGIKKGHFKESVEKRIHSQHMRIEPNISNRSTRIRDISYDQSKKLYRVTIVRNGIRYGGKHFKKLGEAQKYKKQLLEDIKRKIKESQMSQTAIAQLTKNMMVFNVVVLSLGYFNVIPYKWSLILWGSAVFTAIFNEISKQIPDEK</sequence>
<dbReference type="RefSeq" id="WP_000447421.1">
    <property type="nucleotide sequence ID" value="NZ_CGBT01000002.1"/>
</dbReference>
<evidence type="ECO:0000313" key="3">
    <source>
        <dbReference type="Proteomes" id="UP000035346"/>
    </source>
</evidence>
<dbReference type="AlphaFoldDB" id="A0A0H1HFF6"/>